<evidence type="ECO:0000313" key="9">
    <source>
        <dbReference type="Proteomes" id="UP000193922"/>
    </source>
</evidence>
<dbReference type="EMBL" id="MCFD01000003">
    <property type="protein sequence ID" value="ORX72008.1"/>
    <property type="molecule type" value="Genomic_DNA"/>
</dbReference>
<dbReference type="PANTHER" id="PTHR21567">
    <property type="entry name" value="CLASP"/>
    <property type="match status" value="1"/>
</dbReference>
<dbReference type="InterPro" id="IPR024395">
    <property type="entry name" value="CLASP_N_dom"/>
</dbReference>
<evidence type="ECO:0000256" key="3">
    <source>
        <dbReference type="ARBA" id="ARBA00022618"/>
    </source>
</evidence>
<keyword evidence="3" id="KW-0132">Cell division</keyword>
<dbReference type="STRING" id="61395.A0A1Y1WFB5"/>
<evidence type="ECO:0000256" key="4">
    <source>
        <dbReference type="ARBA" id="ARBA00022701"/>
    </source>
</evidence>
<keyword evidence="9" id="KW-1185">Reference proteome</keyword>
<organism evidence="8 9">
    <name type="scientific">Linderina pennispora</name>
    <dbReference type="NCBI Taxonomy" id="61395"/>
    <lineage>
        <taxon>Eukaryota</taxon>
        <taxon>Fungi</taxon>
        <taxon>Fungi incertae sedis</taxon>
        <taxon>Zoopagomycota</taxon>
        <taxon>Kickxellomycotina</taxon>
        <taxon>Kickxellomycetes</taxon>
        <taxon>Kickxellales</taxon>
        <taxon>Kickxellaceae</taxon>
        <taxon>Linderina</taxon>
    </lineage>
</organism>
<accession>A0A1Y1WFB5</accession>
<reference evidence="8 9" key="1">
    <citation type="submission" date="2016-07" db="EMBL/GenBank/DDBJ databases">
        <title>Pervasive Adenine N6-methylation of Active Genes in Fungi.</title>
        <authorList>
            <consortium name="DOE Joint Genome Institute"/>
            <person name="Mondo S.J."/>
            <person name="Dannebaum R.O."/>
            <person name="Kuo R.C."/>
            <person name="Labutti K."/>
            <person name="Haridas S."/>
            <person name="Kuo A."/>
            <person name="Salamov A."/>
            <person name="Ahrendt S.R."/>
            <person name="Lipzen A."/>
            <person name="Sullivan W."/>
            <person name="Andreopoulos W.B."/>
            <person name="Clum A."/>
            <person name="Lindquist E."/>
            <person name="Daum C."/>
            <person name="Ramamoorthy G.K."/>
            <person name="Gryganskyi A."/>
            <person name="Culley D."/>
            <person name="Magnuson J.K."/>
            <person name="James T.Y."/>
            <person name="O'Malley M.A."/>
            <person name="Stajich J.E."/>
            <person name="Spatafora J.W."/>
            <person name="Visel A."/>
            <person name="Grigoriev I.V."/>
        </authorList>
    </citation>
    <scope>NUCLEOTIDE SEQUENCE [LARGE SCALE GENOMIC DNA]</scope>
    <source>
        <strain evidence="8 9">ATCC 12442</strain>
    </source>
</reference>
<evidence type="ECO:0000313" key="8">
    <source>
        <dbReference type="EMBL" id="ORX72008.1"/>
    </source>
</evidence>
<proteinExistence type="inferred from homology"/>
<evidence type="ECO:0000259" key="7">
    <source>
        <dbReference type="Pfam" id="PF12348"/>
    </source>
</evidence>
<dbReference type="OrthoDB" id="46159at2759"/>
<evidence type="ECO:0000256" key="5">
    <source>
        <dbReference type="ARBA" id="ARBA00022776"/>
    </source>
</evidence>
<dbReference type="GeneID" id="63799695"/>
<dbReference type="PANTHER" id="PTHR21567:SF9">
    <property type="entry name" value="CLIP-ASSOCIATING PROTEIN"/>
    <property type="match status" value="1"/>
</dbReference>
<dbReference type="Proteomes" id="UP000193922">
    <property type="component" value="Unassembled WGS sequence"/>
</dbReference>
<dbReference type="GO" id="GO:0051301">
    <property type="term" value="P:cell division"/>
    <property type="evidence" value="ECO:0007669"/>
    <property type="project" value="UniProtKB-KW"/>
</dbReference>
<gene>
    <name evidence="8" type="ORF">DL89DRAFT_105631</name>
</gene>
<sequence>MHGRDRASTRPHMGCRAGCTQGGHQEHTETAAVLDKSIALSRAPAVSAAAVRYRLAESAAAGRASTSITWHRCTRRPARMGWARHQHQHIQVMSSSSATSISKPSPGYLSSLGQQRHSAGSRTSNSLTKRPSMVRITEQFVPSRNVPADVKPRNMASAQMLGREMSEVMSFFDGRESEANWVQRERAVVLFRAIIWGNSAIEFCSELVAMFREHIHEIVKAVNSLRTSLSGHGMRLCEDIAMRLGPHASPLFDPIVGALLKQCAQTKKIAAQAAASAMAVVFQHFPLRAKAIETLRYYIADKSPVLRLAVVTTCTCVLRSHATVLQHSSGDRRSTEVFAHISVVAKQGVMDAQPSVREPSRELFWEFYNVSALNARKLLASLPASTQAMLNRDKDRYVKGAQDAASVDRPMSAASVVRVPSAQQLRAHSPPAAQSLSQEPPMPSLMNVVSGYSVPQNATLFPQQINDHSLLSADAQLGLAPRVQVCAARPNCQQSR</sequence>
<evidence type="ECO:0000256" key="2">
    <source>
        <dbReference type="ARBA" id="ARBA00009549"/>
    </source>
</evidence>
<dbReference type="InterPro" id="IPR016024">
    <property type="entry name" value="ARM-type_fold"/>
</dbReference>
<dbReference type="Gene3D" id="1.25.10.10">
    <property type="entry name" value="Leucine-rich Repeat Variant"/>
    <property type="match status" value="1"/>
</dbReference>
<dbReference type="GO" id="GO:0090307">
    <property type="term" value="P:mitotic spindle assembly"/>
    <property type="evidence" value="ECO:0007669"/>
    <property type="project" value="TreeGrafter"/>
</dbReference>
<dbReference type="RefSeq" id="XP_040745432.1">
    <property type="nucleotide sequence ID" value="XM_040883047.1"/>
</dbReference>
<comment type="subcellular location">
    <subcellularLocation>
        <location evidence="1">Cytoplasm</location>
        <location evidence="1">Cytoskeleton</location>
        <location evidence="1">Spindle</location>
    </subcellularLocation>
</comment>
<name>A0A1Y1WFB5_9FUNG</name>
<comment type="similarity">
    <text evidence="2">Belongs to the CLASP family.</text>
</comment>
<keyword evidence="4" id="KW-0493">Microtubule</keyword>
<comment type="caution">
    <text evidence="8">The sequence shown here is derived from an EMBL/GenBank/DDBJ whole genome shotgun (WGS) entry which is preliminary data.</text>
</comment>
<evidence type="ECO:0000256" key="6">
    <source>
        <dbReference type="SAM" id="MobiDB-lite"/>
    </source>
</evidence>
<evidence type="ECO:0000256" key="1">
    <source>
        <dbReference type="ARBA" id="ARBA00004186"/>
    </source>
</evidence>
<feature type="compositionally biased region" description="Polar residues" evidence="6">
    <location>
        <begin position="111"/>
        <end position="127"/>
    </location>
</feature>
<dbReference type="AlphaFoldDB" id="A0A1Y1WFB5"/>
<feature type="region of interest" description="Disordered" evidence="6">
    <location>
        <begin position="1"/>
        <end position="26"/>
    </location>
</feature>
<dbReference type="GO" id="GO:1990023">
    <property type="term" value="C:mitotic spindle midzone"/>
    <property type="evidence" value="ECO:0007669"/>
    <property type="project" value="TreeGrafter"/>
</dbReference>
<feature type="region of interest" description="Disordered" evidence="6">
    <location>
        <begin position="93"/>
        <end position="127"/>
    </location>
</feature>
<dbReference type="InterPro" id="IPR011989">
    <property type="entry name" value="ARM-like"/>
</dbReference>
<feature type="domain" description="CLASP N-terminal" evidence="7">
    <location>
        <begin position="163"/>
        <end position="390"/>
    </location>
</feature>
<dbReference type="SUPFAM" id="SSF48371">
    <property type="entry name" value="ARM repeat"/>
    <property type="match status" value="1"/>
</dbReference>
<dbReference type="GO" id="GO:0008017">
    <property type="term" value="F:microtubule binding"/>
    <property type="evidence" value="ECO:0007669"/>
    <property type="project" value="TreeGrafter"/>
</dbReference>
<feature type="compositionally biased region" description="Low complexity" evidence="6">
    <location>
        <begin position="94"/>
        <end position="105"/>
    </location>
</feature>
<dbReference type="GO" id="GO:0005876">
    <property type="term" value="C:spindle microtubule"/>
    <property type="evidence" value="ECO:0007669"/>
    <property type="project" value="TreeGrafter"/>
</dbReference>
<dbReference type="GO" id="GO:0005881">
    <property type="term" value="C:cytoplasmic microtubule"/>
    <property type="evidence" value="ECO:0007669"/>
    <property type="project" value="TreeGrafter"/>
</dbReference>
<dbReference type="GO" id="GO:0005815">
    <property type="term" value="C:microtubule organizing center"/>
    <property type="evidence" value="ECO:0007669"/>
    <property type="project" value="TreeGrafter"/>
</dbReference>
<dbReference type="Pfam" id="PF12348">
    <property type="entry name" value="CLASP_N"/>
    <property type="match status" value="1"/>
</dbReference>
<keyword evidence="5" id="KW-0498">Mitosis</keyword>
<protein>
    <recommendedName>
        <fullName evidence="7">CLASP N-terminal domain-containing protein</fullName>
    </recommendedName>
</protein>
<keyword evidence="5" id="KW-0131">Cell cycle</keyword>